<sequence>MHVQPDEVSCGVCCLGQAYSLVVCDDTFETSKLSLNDVHAMRITLMWNLLCRCETVEKAIDAEVWPRVHAVNKRIHHIFAATRKSEASV</sequence>
<dbReference type="EMBL" id="NBNE01004355">
    <property type="protein sequence ID" value="OWZ05592.1"/>
    <property type="molecule type" value="Genomic_DNA"/>
</dbReference>
<keyword evidence="2" id="KW-1185">Reference proteome</keyword>
<name>A0A225VJU4_9STRA</name>
<organism evidence="1 2">
    <name type="scientific">Phytophthora megakarya</name>
    <dbReference type="NCBI Taxonomy" id="4795"/>
    <lineage>
        <taxon>Eukaryota</taxon>
        <taxon>Sar</taxon>
        <taxon>Stramenopiles</taxon>
        <taxon>Oomycota</taxon>
        <taxon>Peronosporomycetes</taxon>
        <taxon>Peronosporales</taxon>
        <taxon>Peronosporaceae</taxon>
        <taxon>Phytophthora</taxon>
    </lineage>
</organism>
<accession>A0A225VJU4</accession>
<reference evidence="2" key="1">
    <citation type="submission" date="2017-03" db="EMBL/GenBank/DDBJ databases">
        <title>Phytopthora megakarya and P. palmivora, two closely related causual agents of cacao black pod achieved similar genome size and gene model numbers by different mechanisms.</title>
        <authorList>
            <person name="Ali S."/>
            <person name="Shao J."/>
            <person name="Larry D.J."/>
            <person name="Kronmiller B."/>
            <person name="Shen D."/>
            <person name="Strem M.D."/>
            <person name="Melnick R.L."/>
            <person name="Guiltinan M.J."/>
            <person name="Tyler B.M."/>
            <person name="Meinhardt L.W."/>
            <person name="Bailey B.A."/>
        </authorList>
    </citation>
    <scope>NUCLEOTIDE SEQUENCE [LARGE SCALE GENOMIC DNA]</scope>
    <source>
        <strain evidence="2">zdho120</strain>
    </source>
</reference>
<proteinExistence type="predicted"/>
<evidence type="ECO:0000313" key="1">
    <source>
        <dbReference type="EMBL" id="OWZ05592.1"/>
    </source>
</evidence>
<gene>
    <name evidence="1" type="ORF">PHMEG_00022293</name>
</gene>
<evidence type="ECO:0000313" key="2">
    <source>
        <dbReference type="Proteomes" id="UP000198211"/>
    </source>
</evidence>
<dbReference type="AlphaFoldDB" id="A0A225VJU4"/>
<protein>
    <submittedName>
        <fullName evidence="1">Uncharacterized protein</fullName>
    </submittedName>
</protein>
<dbReference type="Proteomes" id="UP000198211">
    <property type="component" value="Unassembled WGS sequence"/>
</dbReference>
<dbReference type="OrthoDB" id="109811at2759"/>
<comment type="caution">
    <text evidence="1">The sequence shown here is derived from an EMBL/GenBank/DDBJ whole genome shotgun (WGS) entry which is preliminary data.</text>
</comment>